<dbReference type="Proteomes" id="UP000235162">
    <property type="component" value="Unassembled WGS sequence"/>
</dbReference>
<name>A0AAP8SNN5_9GAMM</name>
<feature type="compositionally biased region" description="Basic and acidic residues" evidence="1">
    <location>
        <begin position="224"/>
        <end position="233"/>
    </location>
</feature>
<organism evidence="2 3">
    <name type="scientific">Halioglobus japonicus</name>
    <dbReference type="NCBI Taxonomy" id="930805"/>
    <lineage>
        <taxon>Bacteria</taxon>
        <taxon>Pseudomonadati</taxon>
        <taxon>Pseudomonadota</taxon>
        <taxon>Gammaproteobacteria</taxon>
        <taxon>Cellvibrionales</taxon>
        <taxon>Halieaceae</taxon>
        <taxon>Halioglobus</taxon>
    </lineage>
</organism>
<feature type="region of interest" description="Disordered" evidence="1">
    <location>
        <begin position="180"/>
        <end position="233"/>
    </location>
</feature>
<evidence type="ECO:0008006" key="4">
    <source>
        <dbReference type="Google" id="ProtNLM"/>
    </source>
</evidence>
<dbReference type="EMBL" id="PKUR01000002">
    <property type="protein sequence ID" value="PLW86298.1"/>
    <property type="molecule type" value="Genomic_DNA"/>
</dbReference>
<reference evidence="2 3" key="1">
    <citation type="submission" date="2018-01" db="EMBL/GenBank/DDBJ databases">
        <title>The draft genome sequence of Halioglobus japonicus S1-36.</title>
        <authorList>
            <person name="Du Z.-J."/>
            <person name="Shi M.-J."/>
        </authorList>
    </citation>
    <scope>NUCLEOTIDE SEQUENCE [LARGE SCALE GENOMIC DNA]</scope>
    <source>
        <strain evidence="2 3">S1-36</strain>
    </source>
</reference>
<dbReference type="AlphaFoldDB" id="A0AAP8SNN5"/>
<evidence type="ECO:0000313" key="3">
    <source>
        <dbReference type="Proteomes" id="UP000235162"/>
    </source>
</evidence>
<keyword evidence="3" id="KW-1185">Reference proteome</keyword>
<accession>A0AAP8SNN5</accession>
<feature type="compositionally biased region" description="Low complexity" evidence="1">
    <location>
        <begin position="208"/>
        <end position="219"/>
    </location>
</feature>
<comment type="caution">
    <text evidence="2">The sequence shown here is derived from an EMBL/GenBank/DDBJ whole genome shotgun (WGS) entry which is preliminary data.</text>
</comment>
<evidence type="ECO:0000256" key="1">
    <source>
        <dbReference type="SAM" id="MobiDB-lite"/>
    </source>
</evidence>
<sequence>MSLRQRYSIAQEPLRSERRAELVLLVSAAMLLLLLIWGGYRAVSPALAAPIPPSSDSLLVTPVSDAGEPTLEQRKEIQARPLFWESRAPLEPVAIEVVEEAPVAAQAKPLKGVTLKGVFGAGEDAGIIVLAKGKKRRLMVGDDVNGWTLDSVEPTQVRLVDGAREAVLELKRGKLVAQVTESAGNGGNKKNAASKAGTPPSEGRRQRAASGGSAARSSLGLGGGDRDRQGDKK</sequence>
<gene>
    <name evidence="2" type="ORF">C0029_07670</name>
</gene>
<proteinExistence type="predicted"/>
<protein>
    <recommendedName>
        <fullName evidence="4">Type II secretion system protein GspC N-terminal domain-containing protein</fullName>
    </recommendedName>
</protein>
<evidence type="ECO:0000313" key="2">
    <source>
        <dbReference type="EMBL" id="PLW86298.1"/>
    </source>
</evidence>